<evidence type="ECO:0000256" key="8">
    <source>
        <dbReference type="ARBA" id="ARBA00023136"/>
    </source>
</evidence>
<keyword evidence="8 10" id="KW-0472">Membrane</keyword>
<feature type="transmembrane region" description="Helical" evidence="10">
    <location>
        <begin position="337"/>
        <end position="357"/>
    </location>
</feature>
<dbReference type="Proteomes" id="UP000827092">
    <property type="component" value="Unassembled WGS sequence"/>
</dbReference>
<protein>
    <recommendedName>
        <fullName evidence="10">Elongation of very long chain fatty acids protein</fullName>
        <ecNumber evidence="10">2.3.1.199</ecNumber>
    </recommendedName>
    <alternativeName>
        <fullName evidence="10">Very-long-chain 3-oxoacyl-CoA synthase</fullName>
    </alternativeName>
</protein>
<evidence type="ECO:0000256" key="3">
    <source>
        <dbReference type="ARBA" id="ARBA00022679"/>
    </source>
</evidence>
<dbReference type="Pfam" id="PF01151">
    <property type="entry name" value="ELO"/>
    <property type="match status" value="1"/>
</dbReference>
<comment type="caution">
    <text evidence="12">The sequence shown here is derived from an EMBL/GenBank/DDBJ whole genome shotgun (WGS) entry which is preliminary data.</text>
</comment>
<feature type="transmembrane region" description="Helical" evidence="10">
    <location>
        <begin position="269"/>
        <end position="290"/>
    </location>
</feature>
<keyword evidence="3 10" id="KW-0808">Transferase</keyword>
<dbReference type="GO" id="GO:0019367">
    <property type="term" value="P:fatty acid elongation, saturated fatty acid"/>
    <property type="evidence" value="ECO:0007669"/>
    <property type="project" value="TreeGrafter"/>
</dbReference>
<keyword evidence="6 10" id="KW-1133">Transmembrane helix</keyword>
<dbReference type="PANTHER" id="PTHR11157">
    <property type="entry name" value="FATTY ACID ACYL TRANSFERASE-RELATED"/>
    <property type="match status" value="1"/>
</dbReference>
<dbReference type="GO" id="GO:0034626">
    <property type="term" value="P:fatty acid elongation, polyunsaturated fatty acid"/>
    <property type="evidence" value="ECO:0007669"/>
    <property type="project" value="TreeGrafter"/>
</dbReference>
<evidence type="ECO:0000256" key="11">
    <source>
        <dbReference type="SAM" id="MobiDB-lite"/>
    </source>
</evidence>
<dbReference type="GO" id="GO:0034625">
    <property type="term" value="P:fatty acid elongation, monounsaturated fatty acid"/>
    <property type="evidence" value="ECO:0007669"/>
    <property type="project" value="TreeGrafter"/>
</dbReference>
<evidence type="ECO:0000256" key="5">
    <source>
        <dbReference type="ARBA" id="ARBA00022832"/>
    </source>
</evidence>
<accession>A0AAV6VEM3</accession>
<comment type="similarity">
    <text evidence="10">Belongs to the ELO family.</text>
</comment>
<dbReference type="AlphaFoldDB" id="A0AAV6VEM3"/>
<organism evidence="12 13">
    <name type="scientific">Oedothorax gibbosus</name>
    <dbReference type="NCBI Taxonomy" id="931172"/>
    <lineage>
        <taxon>Eukaryota</taxon>
        <taxon>Metazoa</taxon>
        <taxon>Ecdysozoa</taxon>
        <taxon>Arthropoda</taxon>
        <taxon>Chelicerata</taxon>
        <taxon>Arachnida</taxon>
        <taxon>Araneae</taxon>
        <taxon>Araneomorphae</taxon>
        <taxon>Entelegynae</taxon>
        <taxon>Araneoidea</taxon>
        <taxon>Linyphiidae</taxon>
        <taxon>Erigoninae</taxon>
        <taxon>Oedothorax</taxon>
    </lineage>
</organism>
<proteinExistence type="inferred from homology"/>
<comment type="catalytic activity">
    <reaction evidence="10">
        <text>a very-long-chain acyl-CoA + malonyl-CoA + H(+) = a very-long-chain 3-oxoacyl-CoA + CO2 + CoA</text>
        <dbReference type="Rhea" id="RHEA:32727"/>
        <dbReference type="ChEBI" id="CHEBI:15378"/>
        <dbReference type="ChEBI" id="CHEBI:16526"/>
        <dbReference type="ChEBI" id="CHEBI:57287"/>
        <dbReference type="ChEBI" id="CHEBI:57384"/>
        <dbReference type="ChEBI" id="CHEBI:90725"/>
        <dbReference type="ChEBI" id="CHEBI:90736"/>
        <dbReference type="EC" id="2.3.1.199"/>
    </reaction>
</comment>
<evidence type="ECO:0000256" key="6">
    <source>
        <dbReference type="ARBA" id="ARBA00022989"/>
    </source>
</evidence>
<keyword evidence="13" id="KW-1185">Reference proteome</keyword>
<keyword evidence="9 10" id="KW-0275">Fatty acid biosynthesis</keyword>
<feature type="transmembrane region" description="Helical" evidence="10">
    <location>
        <begin position="174"/>
        <end position="196"/>
    </location>
</feature>
<evidence type="ECO:0000256" key="1">
    <source>
        <dbReference type="ARBA" id="ARBA00004141"/>
    </source>
</evidence>
<feature type="region of interest" description="Disordered" evidence="11">
    <location>
        <begin position="1"/>
        <end position="45"/>
    </location>
</feature>
<evidence type="ECO:0000313" key="13">
    <source>
        <dbReference type="Proteomes" id="UP000827092"/>
    </source>
</evidence>
<keyword evidence="7 10" id="KW-0443">Lipid metabolism</keyword>
<dbReference type="InterPro" id="IPR002076">
    <property type="entry name" value="ELO_fam"/>
</dbReference>
<comment type="subcellular location">
    <subcellularLocation>
        <location evidence="1">Membrane</location>
        <topology evidence="1">Multi-pass membrane protein</topology>
    </subcellularLocation>
</comment>
<evidence type="ECO:0000256" key="10">
    <source>
        <dbReference type="RuleBase" id="RU361115"/>
    </source>
</evidence>
<keyword evidence="5 10" id="KW-0276">Fatty acid metabolism</keyword>
<feature type="transmembrane region" description="Helical" evidence="10">
    <location>
        <begin position="311"/>
        <end position="331"/>
    </location>
</feature>
<dbReference type="GO" id="GO:0042761">
    <property type="term" value="P:very long-chain fatty acid biosynthetic process"/>
    <property type="evidence" value="ECO:0007669"/>
    <property type="project" value="TreeGrafter"/>
</dbReference>
<dbReference type="GO" id="GO:0005789">
    <property type="term" value="C:endoplasmic reticulum membrane"/>
    <property type="evidence" value="ECO:0007669"/>
    <property type="project" value="TreeGrafter"/>
</dbReference>
<gene>
    <name evidence="12" type="ORF">JTE90_029624</name>
</gene>
<feature type="transmembrane region" description="Helical" evidence="10">
    <location>
        <begin position="244"/>
        <end position="263"/>
    </location>
</feature>
<evidence type="ECO:0000256" key="7">
    <source>
        <dbReference type="ARBA" id="ARBA00023098"/>
    </source>
</evidence>
<reference evidence="12 13" key="1">
    <citation type="journal article" date="2022" name="Nat. Ecol. Evol.">
        <title>A masculinizing supergene underlies an exaggerated male reproductive morph in a spider.</title>
        <authorList>
            <person name="Hendrickx F."/>
            <person name="De Corte Z."/>
            <person name="Sonet G."/>
            <person name="Van Belleghem S.M."/>
            <person name="Kostlbacher S."/>
            <person name="Vangestel C."/>
        </authorList>
    </citation>
    <scope>NUCLEOTIDE SEQUENCE [LARGE SCALE GENOMIC DNA]</scope>
    <source>
        <strain evidence="12">W744_W776</strain>
    </source>
</reference>
<keyword evidence="4 10" id="KW-0812">Transmembrane</keyword>
<evidence type="ECO:0000313" key="12">
    <source>
        <dbReference type="EMBL" id="KAG8195044.1"/>
    </source>
</evidence>
<feature type="transmembrane region" description="Helical" evidence="10">
    <location>
        <begin position="216"/>
        <end position="237"/>
    </location>
</feature>
<sequence>MHVYESFPSVEKSDGQGKPENVMPTETNDKQSMTKSIPSSPKCHQQSMTETENSKVFHFNPGKSCEREKSDINPNTYLELFAQDMHFIPHPYKTALKHFKRVHLFSFKNMASISSLVHHFLFSHDFNNKVLVSNGYICFGVIIAYVVFTKFLGPKIMENRKPFQLKWPMIFHNFLLSAVNFYLGLWSAKCVVKYWQSRCLFRDTEDFKNFMEEDGMYIWQLYLVKFAELIDTVFFVLRKKYNQISFLHVFHHSAVCAVFWWILKSRSVGYYLFIIVVINCNIHVIMYLYYGLSAFGPQMQKYLWWKKHLTSMQITQFCIIQLYMMVGFLTGCEYFEALELSLFSTVTAILVLFLNFYRKTFKEK</sequence>
<dbReference type="GO" id="GO:0009922">
    <property type="term" value="F:fatty acid elongase activity"/>
    <property type="evidence" value="ECO:0007669"/>
    <property type="project" value="UniProtKB-EC"/>
</dbReference>
<keyword evidence="2 10" id="KW-0444">Lipid biosynthesis</keyword>
<evidence type="ECO:0000256" key="2">
    <source>
        <dbReference type="ARBA" id="ARBA00022516"/>
    </source>
</evidence>
<dbReference type="GO" id="GO:0030148">
    <property type="term" value="P:sphingolipid biosynthetic process"/>
    <property type="evidence" value="ECO:0007669"/>
    <property type="project" value="TreeGrafter"/>
</dbReference>
<dbReference type="InterPro" id="IPR030457">
    <property type="entry name" value="ELO_CS"/>
</dbReference>
<dbReference type="EMBL" id="JAFNEN010000094">
    <property type="protein sequence ID" value="KAG8195044.1"/>
    <property type="molecule type" value="Genomic_DNA"/>
</dbReference>
<feature type="transmembrane region" description="Helical" evidence="10">
    <location>
        <begin position="134"/>
        <end position="153"/>
    </location>
</feature>
<evidence type="ECO:0000256" key="4">
    <source>
        <dbReference type="ARBA" id="ARBA00022692"/>
    </source>
</evidence>
<feature type="compositionally biased region" description="Polar residues" evidence="11">
    <location>
        <begin position="24"/>
        <end position="45"/>
    </location>
</feature>
<name>A0AAV6VEM3_9ARAC</name>
<dbReference type="PROSITE" id="PS01188">
    <property type="entry name" value="ELO"/>
    <property type="match status" value="1"/>
</dbReference>
<evidence type="ECO:0000256" key="9">
    <source>
        <dbReference type="ARBA" id="ARBA00023160"/>
    </source>
</evidence>
<dbReference type="EC" id="2.3.1.199" evidence="10"/>